<dbReference type="GO" id="GO:0016788">
    <property type="term" value="F:hydrolase activity, acting on ester bonds"/>
    <property type="evidence" value="ECO:0007669"/>
    <property type="project" value="InterPro"/>
</dbReference>
<sequence length="520" mass="54430">MSDIESLQAYGGQLAEAAESATASAKKQHEYVNGDASTDVLTESGPVPTLAKQAVVAQSKVTEVLKDVAAQLATAAPYDSVEEGLAATPNGGAFTVRSSDEDVYRSAYVNRNGVAVPDGEYPSAKAISDLGMGTMDADANDMSFAVGDETMASSWMQADRRGLPTRYAAKCMGEKMRPEDAPALIEGASKAAVIEAGFGTFDADANDMSFSLTDSEFTQSDLELDRQGRFTQRVIDSIAKRIGVTTAVPPFPLAAWACWGDSLTAGGWPATLATLCGLPAYNGGWGGQGYSQIAARQGGVPARLTVAGNTIPATGSATVTGVLNNPLSDGGGRQGLLAGVLGMLNMTGGVLTFTRSAQGEAVSCPAMSYFTPSDGVAYADRHVTIWIGRNSFKDVAPALIVASIRSMIDYLTPRVKRVIVMSIPPWVGEEFGTSGRARLDACNAAIAAAFPEFWLDISAWLRTAEAATAAGIAFTSEDLADISKGLTPRSLRSDSGHLNAIGNIAIGKRVYQESQMRGWM</sequence>
<dbReference type="Pfam" id="PF00657">
    <property type="entry name" value="Lipase_GDSL"/>
    <property type="match status" value="1"/>
</dbReference>
<dbReference type="InterPro" id="IPR036514">
    <property type="entry name" value="SGNH_hydro_sf"/>
</dbReference>
<dbReference type="InterPro" id="IPR001087">
    <property type="entry name" value="GDSL"/>
</dbReference>
<protein>
    <submittedName>
        <fullName evidence="1">Uncharacterized protein</fullName>
    </submittedName>
</protein>
<dbReference type="EMBL" id="WIVX01000364">
    <property type="protein sequence ID" value="MQU35445.1"/>
    <property type="molecule type" value="Genomic_DNA"/>
</dbReference>
<dbReference type="Gene3D" id="3.40.50.1110">
    <property type="entry name" value="SGNH hydrolase"/>
    <property type="match status" value="1"/>
</dbReference>
<comment type="caution">
    <text evidence="1">The sequence shown here is derived from an EMBL/GenBank/DDBJ whole genome shotgun (WGS) entry which is preliminary data.</text>
</comment>
<accession>A0A7X1YFR1</accession>
<dbReference type="Proteomes" id="UP000470186">
    <property type="component" value="Unassembled WGS sequence"/>
</dbReference>
<reference evidence="1 2" key="1">
    <citation type="submission" date="2019-10" db="EMBL/GenBank/DDBJ databases">
        <title>Evaluation of single-gene subtyping targets for Pseudomonas.</title>
        <authorList>
            <person name="Reichler S.J."/>
            <person name="Orsi R.H."/>
            <person name="Wiedmann M."/>
            <person name="Martin N.H."/>
            <person name="Murphy S.I."/>
        </authorList>
    </citation>
    <scope>NUCLEOTIDE SEQUENCE [LARGE SCALE GENOMIC DNA]</scope>
    <source>
        <strain evidence="1 2">FSL R10-2107</strain>
    </source>
</reference>
<dbReference type="RefSeq" id="WP_153351852.1">
    <property type="nucleotide sequence ID" value="NZ_WIVX01000364.1"/>
</dbReference>
<organism evidence="1 2">
    <name type="scientific">Pseudomonas helleri</name>
    <dbReference type="NCBI Taxonomy" id="1608996"/>
    <lineage>
        <taxon>Bacteria</taxon>
        <taxon>Pseudomonadati</taxon>
        <taxon>Pseudomonadota</taxon>
        <taxon>Gammaproteobacteria</taxon>
        <taxon>Pseudomonadales</taxon>
        <taxon>Pseudomonadaceae</taxon>
        <taxon>Pseudomonas</taxon>
    </lineage>
</organism>
<name>A0A7X1YFR1_9PSED</name>
<gene>
    <name evidence="1" type="ORF">GHO30_29540</name>
</gene>
<keyword evidence="2" id="KW-1185">Reference proteome</keyword>
<dbReference type="AlphaFoldDB" id="A0A7X1YFR1"/>
<proteinExistence type="predicted"/>
<evidence type="ECO:0000313" key="2">
    <source>
        <dbReference type="Proteomes" id="UP000470186"/>
    </source>
</evidence>
<dbReference type="SUPFAM" id="SSF52266">
    <property type="entry name" value="SGNH hydrolase"/>
    <property type="match status" value="1"/>
</dbReference>
<evidence type="ECO:0000313" key="1">
    <source>
        <dbReference type="EMBL" id="MQU35445.1"/>
    </source>
</evidence>